<dbReference type="AlphaFoldDB" id="A0A6G3TPZ4"/>
<comment type="caution">
    <text evidence="1">The sequence shown here is derived from an EMBL/GenBank/DDBJ whole genome shotgun (WGS) entry which is preliminary data.</text>
</comment>
<proteinExistence type="predicted"/>
<organism evidence="1 2">
    <name type="scientific">Streptomyces rubrogriseus</name>
    <dbReference type="NCBI Taxonomy" id="194673"/>
    <lineage>
        <taxon>Bacteria</taxon>
        <taxon>Bacillati</taxon>
        <taxon>Actinomycetota</taxon>
        <taxon>Actinomycetes</taxon>
        <taxon>Kitasatosporales</taxon>
        <taxon>Streptomycetaceae</taxon>
        <taxon>Streptomyces</taxon>
        <taxon>Streptomyces violaceoruber group</taxon>
    </lineage>
</organism>
<name>A0A6G3TPZ4_9ACTN</name>
<reference evidence="1 2" key="1">
    <citation type="submission" date="2020-01" db="EMBL/GenBank/DDBJ databases">
        <title>Insect and environment-associated Actinomycetes.</title>
        <authorList>
            <person name="Currrie C."/>
            <person name="Chevrette M."/>
            <person name="Carlson C."/>
            <person name="Stubbendieck R."/>
            <person name="Wendt-Pienkowski E."/>
        </authorList>
    </citation>
    <scope>NUCLEOTIDE SEQUENCE [LARGE SCALE GENOMIC DNA]</scope>
    <source>
        <strain evidence="1 2">SID7739</strain>
    </source>
</reference>
<evidence type="ECO:0000313" key="2">
    <source>
        <dbReference type="Proteomes" id="UP000475666"/>
    </source>
</evidence>
<evidence type="ECO:0008006" key="3">
    <source>
        <dbReference type="Google" id="ProtNLM"/>
    </source>
</evidence>
<sequence>MHWPAQDSTAIRGTSVMSDRTRADLEIIRDCSDSLFRIHREFKEHGNPAEEYSDELGSKDLRDVFGEFSDTWKKTRKKLMKDIENLAKFTKTAADTYDDVDHKLAEALRDARKKSKGKK</sequence>
<dbReference type="EMBL" id="JAAGMQ010001078">
    <property type="protein sequence ID" value="NEC38596.1"/>
    <property type="molecule type" value="Genomic_DNA"/>
</dbReference>
<gene>
    <name evidence="1" type="ORF">G3I66_36320</name>
</gene>
<dbReference type="Proteomes" id="UP000475666">
    <property type="component" value="Unassembled WGS sequence"/>
</dbReference>
<evidence type="ECO:0000313" key="1">
    <source>
        <dbReference type="EMBL" id="NEC38596.1"/>
    </source>
</evidence>
<accession>A0A6G3TPZ4</accession>
<protein>
    <recommendedName>
        <fullName evidence="3">WXG100 family type VII secretion target</fullName>
    </recommendedName>
</protein>